<protein>
    <submittedName>
        <fullName evidence="1">Uncharacterized protein</fullName>
    </submittedName>
</protein>
<dbReference type="EMBL" id="KE374435">
    <property type="protein sequence ID" value="EPQ66910.1"/>
    <property type="molecule type" value="Genomic_DNA"/>
</dbReference>
<gene>
    <name evidence="1" type="ORF">BGT96224_A21551</name>
</gene>
<dbReference type="AlphaFoldDB" id="A0A656KMU4"/>
<organism evidence="1 2">
    <name type="scientific">Blumeria graminis f. sp. tritici 96224</name>
    <dbReference type="NCBI Taxonomy" id="1268274"/>
    <lineage>
        <taxon>Eukaryota</taxon>
        <taxon>Fungi</taxon>
        <taxon>Dikarya</taxon>
        <taxon>Ascomycota</taxon>
        <taxon>Pezizomycotina</taxon>
        <taxon>Leotiomycetes</taxon>
        <taxon>Erysiphales</taxon>
        <taxon>Erysiphaceae</taxon>
        <taxon>Blumeria</taxon>
    </lineage>
</organism>
<accession>A0A656KMU4</accession>
<evidence type="ECO:0000313" key="1">
    <source>
        <dbReference type="EMBL" id="EPQ66910.1"/>
    </source>
</evidence>
<name>A0A656KMU4_BLUGR</name>
<reference evidence="2" key="1">
    <citation type="journal article" date="2013" name="Nat. Genet.">
        <title>The wheat powdery mildew genome shows the unique evolution of an obligate biotroph.</title>
        <authorList>
            <person name="Wicker T."/>
            <person name="Oberhaensli S."/>
            <person name="Parlange F."/>
            <person name="Buchmann J.P."/>
            <person name="Shatalina M."/>
            <person name="Roffler S."/>
            <person name="Ben-David R."/>
            <person name="Dolezel J."/>
            <person name="Simkova H."/>
            <person name="Schulze-Lefert P."/>
            <person name="Spanu P.D."/>
            <person name="Bruggmann R."/>
            <person name="Amselem J."/>
            <person name="Quesneville H."/>
            <person name="Ver Loren van Themaat E."/>
            <person name="Paape T."/>
            <person name="Shimizu K.K."/>
            <person name="Keller B."/>
        </authorList>
    </citation>
    <scope>NUCLEOTIDE SEQUENCE [LARGE SCALE GENOMIC DNA]</scope>
    <source>
        <strain evidence="2">96224</strain>
    </source>
</reference>
<sequence length="118" mass="13684">MDDEERSRGIPQLTRENHESWFREISLNFRAKDVSFILEQTVDDYSWVPNSGGTGNVFNAERIRYFQRAEALALLSMVQSRSNEDAELINEHLTAAEVWNALKHKYSKTNESSANQYL</sequence>
<dbReference type="OrthoDB" id="3599353at2759"/>
<dbReference type="Proteomes" id="UP000053110">
    <property type="component" value="Unassembled WGS sequence"/>
</dbReference>
<feature type="non-terminal residue" evidence="1">
    <location>
        <position position="118"/>
    </location>
</feature>
<proteinExistence type="predicted"/>
<evidence type="ECO:0000313" key="2">
    <source>
        <dbReference type="Proteomes" id="UP000053110"/>
    </source>
</evidence>